<name>A0AAV3SAQ7_9EURY</name>
<feature type="compositionally biased region" description="Acidic residues" evidence="10">
    <location>
        <begin position="278"/>
        <end position="302"/>
    </location>
</feature>
<sequence length="457" mass="47529">MEDTAKYRVHADLVADGIVERSDVVGAVFGQTEGLLGDELDIHALQDASKLGRLDVDVETEGGQSFGHITLASNLDRVETSVLGAALEAIERVGPCHATVEVVRIEDCRAAKRREITERAKELLATSFDEGAIDSDDILTEVRESVRVGDVTEFEGLPAGPNVISSDAVVVVEGRADVVTLLKYGVKNAVAVEGTDVPDAIADLTHERRTTAFLDGDRGGDLILEELRQVGDVDYVASPPDGESVEDLSRAAVHASLRGKRPAGVADDTDANAGDSATDVDTDDVSDPETTDPETTDADSDIPTDVAATDDTATAVAATDGSAVPSPTPVDDSEQGERPSASVDTAGGPAARPDAGVTPTSGPTSTAEAAEAAHDTGRCHCYAAGFERVADVGADAAFETLRETDPAPMLAVRDGPITQRLLDVAAQRGVETLVGTGREDVVKEPASVALHTFTDLT</sequence>
<feature type="region of interest" description="Disordered" evidence="10">
    <location>
        <begin position="256"/>
        <end position="371"/>
    </location>
</feature>
<keyword evidence="5 9" id="KW-0235">DNA replication</keyword>
<dbReference type="InterPro" id="IPR034154">
    <property type="entry name" value="TOPRIM_DnaG/twinkle"/>
</dbReference>
<dbReference type="SMART" id="SM00493">
    <property type="entry name" value="TOPRIM"/>
    <property type="match status" value="1"/>
</dbReference>
<dbReference type="InterPro" id="IPR006171">
    <property type="entry name" value="TOPRIM_dom"/>
</dbReference>
<dbReference type="InterPro" id="IPR020607">
    <property type="entry name" value="Primase_DnaG_arc"/>
</dbReference>
<dbReference type="RefSeq" id="WP_211312271.1">
    <property type="nucleotide sequence ID" value="NZ_BAAABL010000068.1"/>
</dbReference>
<gene>
    <name evidence="9 12" type="primary">dnaG</name>
    <name evidence="12" type="ORF">GCM10009066_23130</name>
</gene>
<keyword evidence="7" id="KW-0460">Magnesium</keyword>
<evidence type="ECO:0000256" key="8">
    <source>
        <dbReference type="ARBA" id="ARBA00023163"/>
    </source>
</evidence>
<dbReference type="GO" id="GO:1990077">
    <property type="term" value="C:primosome complex"/>
    <property type="evidence" value="ECO:0007669"/>
    <property type="project" value="UniProtKB-KW"/>
</dbReference>
<dbReference type="AlphaFoldDB" id="A0AAV3SAQ7"/>
<organism evidence="12 13">
    <name type="scientific">Halarchaeum salinum</name>
    <dbReference type="NCBI Taxonomy" id="489912"/>
    <lineage>
        <taxon>Archaea</taxon>
        <taxon>Methanobacteriati</taxon>
        <taxon>Methanobacteriota</taxon>
        <taxon>Stenosarchaea group</taxon>
        <taxon>Halobacteria</taxon>
        <taxon>Halobacteriales</taxon>
        <taxon>Halobacteriaceae</taxon>
    </lineage>
</organism>
<dbReference type="SUPFAM" id="SSF56731">
    <property type="entry name" value="DNA primase core"/>
    <property type="match status" value="1"/>
</dbReference>
<evidence type="ECO:0000259" key="11">
    <source>
        <dbReference type="PROSITE" id="PS50880"/>
    </source>
</evidence>
<dbReference type="PANTHER" id="PTHR30313">
    <property type="entry name" value="DNA PRIMASE"/>
    <property type="match status" value="1"/>
</dbReference>
<evidence type="ECO:0000256" key="5">
    <source>
        <dbReference type="ARBA" id="ARBA00022705"/>
    </source>
</evidence>
<evidence type="ECO:0000256" key="2">
    <source>
        <dbReference type="ARBA" id="ARBA00022515"/>
    </source>
</evidence>
<proteinExistence type="inferred from homology"/>
<feature type="domain" description="Toprim" evidence="11">
    <location>
        <begin position="167"/>
        <end position="253"/>
    </location>
</feature>
<dbReference type="PANTHER" id="PTHR30313:SF2">
    <property type="entry name" value="DNA PRIMASE"/>
    <property type="match status" value="1"/>
</dbReference>
<dbReference type="InterPro" id="IPR050219">
    <property type="entry name" value="DnaG_primase"/>
</dbReference>
<dbReference type="HAMAP" id="MF_00007">
    <property type="entry name" value="DNA_primase_DnaG_arc"/>
    <property type="match status" value="1"/>
</dbReference>
<dbReference type="EC" id="2.7.7.101" evidence="9"/>
<dbReference type="GO" id="GO:0003899">
    <property type="term" value="F:DNA-directed RNA polymerase activity"/>
    <property type="evidence" value="ECO:0007669"/>
    <property type="project" value="UniProtKB-UniRule"/>
</dbReference>
<evidence type="ECO:0000256" key="9">
    <source>
        <dbReference type="HAMAP-Rule" id="MF_00007"/>
    </source>
</evidence>
<evidence type="ECO:0000313" key="12">
    <source>
        <dbReference type="EMBL" id="GAA0308934.1"/>
    </source>
</evidence>
<evidence type="ECO:0000313" key="13">
    <source>
        <dbReference type="Proteomes" id="UP001500837"/>
    </source>
</evidence>
<comment type="caution">
    <text evidence="12">The sequence shown here is derived from an EMBL/GenBank/DDBJ whole genome shotgun (WGS) entry which is preliminary data.</text>
</comment>
<evidence type="ECO:0000256" key="4">
    <source>
        <dbReference type="ARBA" id="ARBA00022695"/>
    </source>
</evidence>
<protein>
    <recommendedName>
        <fullName evidence="9">DNA primase DnaG</fullName>
        <ecNumber evidence="9">2.7.7.101</ecNumber>
    </recommendedName>
</protein>
<keyword evidence="3 9" id="KW-0808">Transferase</keyword>
<dbReference type="GO" id="GO:0006269">
    <property type="term" value="P:DNA replication, synthesis of primer"/>
    <property type="evidence" value="ECO:0007669"/>
    <property type="project" value="UniProtKB-UniRule"/>
</dbReference>
<reference evidence="12 13" key="1">
    <citation type="journal article" date="2019" name="Int. J. Syst. Evol. Microbiol.">
        <title>The Global Catalogue of Microorganisms (GCM) 10K type strain sequencing project: providing services to taxonomists for standard genome sequencing and annotation.</title>
        <authorList>
            <consortium name="The Broad Institute Genomics Platform"/>
            <consortium name="The Broad Institute Genome Sequencing Center for Infectious Disease"/>
            <person name="Wu L."/>
            <person name="Ma J."/>
        </authorList>
    </citation>
    <scope>NUCLEOTIDE SEQUENCE [LARGE SCALE GENOMIC DNA]</scope>
    <source>
        <strain evidence="12 13">JCM 16330</strain>
    </source>
</reference>
<evidence type="ECO:0000256" key="6">
    <source>
        <dbReference type="ARBA" id="ARBA00022723"/>
    </source>
</evidence>
<dbReference type="Pfam" id="PF13662">
    <property type="entry name" value="Toprim_4"/>
    <property type="match status" value="1"/>
</dbReference>
<dbReference type="Gene3D" id="3.40.1360.10">
    <property type="match status" value="1"/>
</dbReference>
<comment type="subunit">
    <text evidence="9">Forms a ternary complex with MCM helicase and DNA.</text>
</comment>
<dbReference type="GO" id="GO:0046872">
    <property type="term" value="F:metal ion binding"/>
    <property type="evidence" value="ECO:0007669"/>
    <property type="project" value="UniProtKB-KW"/>
</dbReference>
<keyword evidence="1 9" id="KW-0240">DNA-directed RNA polymerase</keyword>
<evidence type="ECO:0000256" key="10">
    <source>
        <dbReference type="SAM" id="MobiDB-lite"/>
    </source>
</evidence>
<dbReference type="GO" id="GO:0000178">
    <property type="term" value="C:exosome (RNase complex)"/>
    <property type="evidence" value="ECO:0007669"/>
    <property type="project" value="InterPro"/>
</dbReference>
<comment type="function">
    <text evidence="9">RNA polymerase that catalyzes the synthesis of short RNA molecules used as primers for DNA polymerase during DNA replication.</text>
</comment>
<accession>A0AAV3SAQ7</accession>
<keyword evidence="2 9" id="KW-0639">Primosome</keyword>
<dbReference type="Proteomes" id="UP001500837">
    <property type="component" value="Unassembled WGS sequence"/>
</dbReference>
<dbReference type="CDD" id="cd01029">
    <property type="entry name" value="TOPRIM_primases"/>
    <property type="match status" value="1"/>
</dbReference>
<keyword evidence="8 9" id="KW-0804">Transcription</keyword>
<dbReference type="NCBIfam" id="NF003108">
    <property type="entry name" value="PRK04031.1-1"/>
    <property type="match status" value="1"/>
</dbReference>
<evidence type="ECO:0000256" key="1">
    <source>
        <dbReference type="ARBA" id="ARBA00022478"/>
    </source>
</evidence>
<keyword evidence="4 9" id="KW-0548">Nucleotidyltransferase</keyword>
<dbReference type="EMBL" id="BAAABL010000068">
    <property type="protein sequence ID" value="GAA0308934.1"/>
    <property type="molecule type" value="Genomic_DNA"/>
</dbReference>
<feature type="compositionally biased region" description="Low complexity" evidence="10">
    <location>
        <begin position="304"/>
        <end position="320"/>
    </location>
</feature>
<dbReference type="GO" id="GO:0000428">
    <property type="term" value="C:DNA-directed RNA polymerase complex"/>
    <property type="evidence" value="ECO:0007669"/>
    <property type="project" value="UniProtKB-KW"/>
</dbReference>
<evidence type="ECO:0000256" key="3">
    <source>
        <dbReference type="ARBA" id="ARBA00022679"/>
    </source>
</evidence>
<evidence type="ECO:0000256" key="7">
    <source>
        <dbReference type="ARBA" id="ARBA00022842"/>
    </source>
</evidence>
<comment type="catalytic activity">
    <reaction evidence="9">
        <text>ssDNA + n NTP = ssDNA/pppN(pN)n-1 hybrid + (n-1) diphosphate.</text>
        <dbReference type="EC" id="2.7.7.101"/>
    </reaction>
</comment>
<dbReference type="GO" id="GO:0005737">
    <property type="term" value="C:cytoplasm"/>
    <property type="evidence" value="ECO:0007669"/>
    <property type="project" value="TreeGrafter"/>
</dbReference>
<keyword evidence="6" id="KW-0479">Metal-binding</keyword>
<dbReference type="PROSITE" id="PS50880">
    <property type="entry name" value="TOPRIM"/>
    <property type="match status" value="1"/>
</dbReference>
<comment type="similarity">
    <text evidence="9">Belongs to the archaeal DnaG primase family.</text>
</comment>
<dbReference type="GO" id="GO:0008143">
    <property type="term" value="F:poly(A) binding"/>
    <property type="evidence" value="ECO:0007669"/>
    <property type="project" value="InterPro"/>
</dbReference>
<feature type="compositionally biased region" description="Polar residues" evidence="10">
    <location>
        <begin position="358"/>
        <end position="367"/>
    </location>
</feature>
<keyword evidence="13" id="KW-1185">Reference proteome</keyword>